<accession>A0ACC5W2K3</accession>
<gene>
    <name evidence="1" type="ORF">H2252_03670</name>
</gene>
<dbReference type="EMBL" id="JACHUQ010000005">
    <property type="protein sequence ID" value="MBZ7974470.1"/>
    <property type="molecule type" value="Genomic_DNA"/>
</dbReference>
<evidence type="ECO:0000313" key="2">
    <source>
        <dbReference type="Proteomes" id="UP001319828"/>
    </source>
</evidence>
<reference evidence="1" key="1">
    <citation type="submission" date="2020-07" db="EMBL/GenBank/DDBJ databases">
        <title>Campylobacter molothri sp. nov. isolated from wild birds.</title>
        <authorList>
            <person name="Miller W.G."/>
            <person name="Chapman M.H."/>
            <person name="Yee E."/>
            <person name="Lopes B.S."/>
            <person name="Forbes K.J."/>
        </authorList>
    </citation>
    <scope>NUCLEOTIDE SEQUENCE</scope>
    <source>
        <strain evidence="1">RM9754</strain>
    </source>
</reference>
<comment type="caution">
    <text evidence="1">The sequence shown here is derived from an EMBL/GenBank/DDBJ whole genome shotgun (WGS) entry which is preliminary data.</text>
</comment>
<proteinExistence type="predicted"/>
<protein>
    <submittedName>
        <fullName evidence="1">Indole-3-glycerol-phosphate synthase</fullName>
    </submittedName>
</protein>
<evidence type="ECO:0000313" key="1">
    <source>
        <dbReference type="EMBL" id="MBZ7974470.1"/>
    </source>
</evidence>
<sequence>MFKAVKSDEIYKKIQKELEERKKKLPYDMLGRSLASNPFFPKDVHKALKRINYEIKLIPQIKEDLNQNLSLALESEKKGSVALSISTWPYFNGVLENLSMIRRYTQIPLLREDFIIDEYQILETLVYGGDFILLIAKMLSTKELKKLVEFARHLGLEALVEICDKEDLSKAILAGADLISICNIDKNFTNYTQLCEKLIGQIPNSKIIIASVNDGENLQYLQKLGIDAFLVNYTNY</sequence>
<keyword evidence="2" id="KW-1185">Reference proteome</keyword>
<dbReference type="Proteomes" id="UP001319828">
    <property type="component" value="Unassembled WGS sequence"/>
</dbReference>
<name>A0ACC5W2K3_9BACT</name>
<organism evidence="1 2">
    <name type="scientific">Campylobacter molothri</name>
    <dbReference type="NCBI Taxonomy" id="1032242"/>
    <lineage>
        <taxon>Bacteria</taxon>
        <taxon>Pseudomonadati</taxon>
        <taxon>Campylobacterota</taxon>
        <taxon>Epsilonproteobacteria</taxon>
        <taxon>Campylobacterales</taxon>
        <taxon>Campylobacteraceae</taxon>
        <taxon>Campylobacter</taxon>
    </lineage>
</organism>